<evidence type="ECO:0000313" key="3">
    <source>
        <dbReference type="Proteomes" id="UP001168620"/>
    </source>
</evidence>
<dbReference type="EMBL" id="JAUHJQ010000008">
    <property type="protein sequence ID" value="MDN4174722.1"/>
    <property type="molecule type" value="Genomic_DNA"/>
</dbReference>
<dbReference type="Proteomes" id="UP001168620">
    <property type="component" value="Unassembled WGS sequence"/>
</dbReference>
<accession>A0ABT8FK31</accession>
<sequence>MGPPPKPADQRARRNASPAMTQLPKSGRPGRAPAWPLGPDFAIELAIEENARLVAAADAELADATTAKERGAAKSRRTKAERALAHARAMKKLQSGQEKKLWAALWKTPQATQWEKRGWYREVALYVRHQVKAEAGSLDDSKEARQREDRLGLNDLAMLRLRWEIVDTSATATGPRRQSKRNSSKYRDLKVVS</sequence>
<reference evidence="2" key="1">
    <citation type="submission" date="2023-06" db="EMBL/GenBank/DDBJ databases">
        <title>Draft genome sequence of Nocardioides sp. SOB77.</title>
        <authorList>
            <person name="Zhang G."/>
        </authorList>
    </citation>
    <scope>NUCLEOTIDE SEQUENCE</scope>
    <source>
        <strain evidence="2">SOB77</strain>
    </source>
</reference>
<evidence type="ECO:0008006" key="4">
    <source>
        <dbReference type="Google" id="ProtNLM"/>
    </source>
</evidence>
<dbReference type="RefSeq" id="WP_300953816.1">
    <property type="nucleotide sequence ID" value="NZ_JAUHJQ010000008.1"/>
</dbReference>
<keyword evidence="3" id="KW-1185">Reference proteome</keyword>
<evidence type="ECO:0000256" key="1">
    <source>
        <dbReference type="SAM" id="MobiDB-lite"/>
    </source>
</evidence>
<proteinExistence type="predicted"/>
<organism evidence="2 3">
    <name type="scientific">Nocardioides oceani</name>
    <dbReference type="NCBI Taxonomy" id="3058369"/>
    <lineage>
        <taxon>Bacteria</taxon>
        <taxon>Bacillati</taxon>
        <taxon>Actinomycetota</taxon>
        <taxon>Actinomycetes</taxon>
        <taxon>Propionibacteriales</taxon>
        <taxon>Nocardioidaceae</taxon>
        <taxon>Nocardioides</taxon>
    </lineage>
</organism>
<gene>
    <name evidence="2" type="ORF">QWY28_17305</name>
</gene>
<evidence type="ECO:0000313" key="2">
    <source>
        <dbReference type="EMBL" id="MDN4174722.1"/>
    </source>
</evidence>
<feature type="region of interest" description="Disordered" evidence="1">
    <location>
        <begin position="1"/>
        <end position="35"/>
    </location>
</feature>
<feature type="region of interest" description="Disordered" evidence="1">
    <location>
        <begin position="171"/>
        <end position="193"/>
    </location>
</feature>
<comment type="caution">
    <text evidence="2">The sequence shown here is derived from an EMBL/GenBank/DDBJ whole genome shotgun (WGS) entry which is preliminary data.</text>
</comment>
<name>A0ABT8FK31_9ACTN</name>
<protein>
    <recommendedName>
        <fullName evidence="4">DUF222 domain-containing protein</fullName>
    </recommendedName>
</protein>